<reference evidence="1 2" key="1">
    <citation type="journal article" date="2016" name="Genome Announc.">
        <title>Draft Genome Sequences of Five Rapidly Growing Mycobacterium Species, M. thermoresistibile, M. fortuitum subsp. acetamidolyticum, M. canariasense, M. brisbanense, and M. novocastrense.</title>
        <authorList>
            <person name="Katahira K."/>
            <person name="Ogura Y."/>
            <person name="Gotoh Y."/>
            <person name="Hayashi T."/>
        </authorList>
    </citation>
    <scope>NUCLEOTIDE SEQUENCE [LARGE SCALE GENOMIC DNA]</scope>
    <source>
        <strain evidence="1 2">JCM6368</strain>
    </source>
</reference>
<accession>A0A100WPS3</accession>
<proteinExistence type="predicted"/>
<dbReference type="PIRSF" id="PIRSF021513">
    <property type="entry name" value="GrhN_RubW_prd"/>
    <property type="match status" value="1"/>
</dbReference>
<evidence type="ECO:0000313" key="1">
    <source>
        <dbReference type="EMBL" id="GAT01860.1"/>
    </source>
</evidence>
<dbReference type="InterPro" id="IPR012349">
    <property type="entry name" value="Split_barrel_FMN-bd"/>
</dbReference>
<evidence type="ECO:0000313" key="2">
    <source>
        <dbReference type="Proteomes" id="UP000069705"/>
    </source>
</evidence>
<dbReference type="Gene3D" id="2.30.110.10">
    <property type="entry name" value="Electron Transport, Fmn-binding Protein, Chain A"/>
    <property type="match status" value="1"/>
</dbReference>
<organism evidence="1 2">
    <name type="scientific">Mycolicibacterium fortuitum subsp. acetamidolyticum</name>
    <dbReference type="NCBI Taxonomy" id="144550"/>
    <lineage>
        <taxon>Bacteria</taxon>
        <taxon>Bacillati</taxon>
        <taxon>Actinomycetota</taxon>
        <taxon>Actinomycetes</taxon>
        <taxon>Mycobacteriales</taxon>
        <taxon>Mycobacteriaceae</taxon>
        <taxon>Mycolicibacterium</taxon>
    </lineage>
</organism>
<dbReference type="RefSeq" id="WP_061263164.1">
    <property type="nucleotide sequence ID" value="NZ_BCSZ01000019.1"/>
</dbReference>
<dbReference type="AlphaFoldDB" id="A0A100WPS3"/>
<dbReference type="EMBL" id="BCSZ01000019">
    <property type="protein sequence ID" value="GAT01860.1"/>
    <property type="molecule type" value="Genomic_DNA"/>
</dbReference>
<evidence type="ECO:0008006" key="3">
    <source>
        <dbReference type="Google" id="ProtNLM"/>
    </source>
</evidence>
<protein>
    <recommendedName>
        <fullName evidence="3">DUF385 domain-containing protein</fullName>
    </recommendedName>
</protein>
<dbReference type="Proteomes" id="UP000069705">
    <property type="component" value="Unassembled WGS sequence"/>
</dbReference>
<sequence length="165" mass="18374">MTEQSPAVTVAHPPKLMLRVVNPIMRLLVRTPFAGATRKQFMVLNVRGRKTGRQYAIPLTAHVVDNTLYAMTDAAWKYNFRGGAPAEVLLDGHTTTMHGELVADRAAVADLFHRCAESYGVKRAQRMMGLTFRDQRIPTLEEFTEAIDREHLCAIKLTSANPAAI</sequence>
<name>A0A100WPS3_MYCFO</name>
<dbReference type="InterPro" id="IPR016791">
    <property type="entry name" value="Polyketide_synth_GrhN/RubW_prd"/>
</dbReference>
<comment type="caution">
    <text evidence="1">The sequence shown here is derived from an EMBL/GenBank/DDBJ whole genome shotgun (WGS) entry which is preliminary data.</text>
</comment>
<reference evidence="2" key="2">
    <citation type="submission" date="2016-02" db="EMBL/GenBank/DDBJ databases">
        <title>Draft genome sequence of five rapidly growing Mycobacterium species.</title>
        <authorList>
            <person name="Katahira K."/>
            <person name="Gotou Y."/>
            <person name="Iida K."/>
            <person name="Ogura Y."/>
            <person name="Hayashi T."/>
        </authorList>
    </citation>
    <scope>NUCLEOTIDE SEQUENCE [LARGE SCALE GENOMIC DNA]</scope>
    <source>
        <strain evidence="2">JCM6368</strain>
    </source>
</reference>
<gene>
    <name evidence="1" type="ORF">RMCFA_1972</name>
</gene>